<evidence type="ECO:0000256" key="1">
    <source>
        <dbReference type="SAM" id="Coils"/>
    </source>
</evidence>
<gene>
    <name evidence="3" type="primary">39</name>
</gene>
<accession>Q5YA71</accession>
<feature type="compositionally biased region" description="Polar residues" evidence="2">
    <location>
        <begin position="157"/>
        <end position="167"/>
    </location>
</feature>
<keyword evidence="4" id="KW-1185">Reference proteome</keyword>
<keyword evidence="1" id="KW-0175">Coiled coil</keyword>
<evidence type="ECO:0000313" key="3">
    <source>
        <dbReference type="EMBL" id="AAU85086.1"/>
    </source>
</evidence>
<proteinExistence type="predicted"/>
<evidence type="ECO:0000256" key="2">
    <source>
        <dbReference type="SAM" id="MobiDB-lite"/>
    </source>
</evidence>
<dbReference type="Proteomes" id="UP000001585">
    <property type="component" value="Segment"/>
</dbReference>
<dbReference type="Pfam" id="PF06810">
    <property type="entry name" value="Phage_scaffold"/>
    <property type="match status" value="1"/>
</dbReference>
<dbReference type="InterPro" id="IPR009636">
    <property type="entry name" value="SCAF"/>
</dbReference>
<sequence length="188" mass="21031">MNREELKALGLSDEQIDKIMLAHGKVVNATKEKADKVEGLESQINDYKEQLEARDNQLKELGEKAKGNDELTAQIEDLKQQNETVKTEYEQKLQQQAFNHKLESSLTGAKVKNTKALKALLDLDTIKLDGEHLKGLDDQLNNLKESDPYLFEEETEPNTPSIVTPGNPNGGKSQGNDDHFAAKLAKYN</sequence>
<dbReference type="EMBL" id="AY616446">
    <property type="protein sequence ID" value="AAU85086.1"/>
    <property type="molecule type" value="Genomic_DNA"/>
</dbReference>
<reference evidence="3 4" key="1">
    <citation type="journal article" date="2004" name="Extremophiles">
        <title>The Genome of BCJA1, a Bacteriophage Active Against the Alkaliphilic Bacterium, Bacillus clarkii.</title>
        <authorList>
            <person name="Kropinski A.M."/>
            <person name="Hayward M."/>
            <person name="Agnew D."/>
            <person name="Jarrell K.F."/>
        </authorList>
    </citation>
    <scope>NUCLEOTIDE SEQUENCE [LARGE SCALE GENOMIC DNA]</scope>
</reference>
<name>Q5YA71_9CAUD</name>
<evidence type="ECO:0000313" key="4">
    <source>
        <dbReference type="Proteomes" id="UP000001585"/>
    </source>
</evidence>
<dbReference type="GO" id="GO:0019069">
    <property type="term" value="P:viral capsid assembly"/>
    <property type="evidence" value="ECO:0007669"/>
    <property type="project" value="InterPro"/>
</dbReference>
<feature type="region of interest" description="Disordered" evidence="2">
    <location>
        <begin position="151"/>
        <end position="188"/>
    </location>
</feature>
<protein>
    <submittedName>
        <fullName evidence="3">Scaffold</fullName>
    </submittedName>
</protein>
<dbReference type="RefSeq" id="YP_164417.1">
    <property type="nucleotide sequence ID" value="NC_006557.1"/>
</dbReference>
<feature type="coiled-coil region" evidence="1">
    <location>
        <begin position="30"/>
        <end position="95"/>
    </location>
</feature>
<dbReference type="OrthoDB" id="10692at10239"/>
<organism evidence="3 4">
    <name type="scientific">Bacillus phage BCASJ1c</name>
    <dbReference type="NCBI Taxonomy" id="294382"/>
    <lineage>
        <taxon>Viruses</taxon>
        <taxon>Duplodnaviria</taxon>
        <taxon>Heunggongvirae</taxon>
        <taxon>Uroviricota</taxon>
        <taxon>Caudoviricetes</taxon>
        <taxon>Jarrellvirus</taxon>
        <taxon>Jarrellvirus BCAJ1</taxon>
    </lineage>
</organism>
<dbReference type="KEGG" id="vg:3197271"/>